<reference evidence="1" key="2">
    <citation type="journal article" date="2015" name="Data Brief">
        <title>Shoot transcriptome of the giant reed, Arundo donax.</title>
        <authorList>
            <person name="Barrero R.A."/>
            <person name="Guerrero F.D."/>
            <person name="Moolhuijzen P."/>
            <person name="Goolsby J.A."/>
            <person name="Tidwell J."/>
            <person name="Bellgard S.E."/>
            <person name="Bellgard M.I."/>
        </authorList>
    </citation>
    <scope>NUCLEOTIDE SEQUENCE</scope>
    <source>
        <tissue evidence="1">Shoot tissue taken approximately 20 cm above the soil surface</tissue>
    </source>
</reference>
<protein>
    <submittedName>
        <fullName evidence="1">Uncharacterized protein</fullName>
    </submittedName>
</protein>
<evidence type="ECO:0000313" key="1">
    <source>
        <dbReference type="EMBL" id="JAD37277.1"/>
    </source>
</evidence>
<accession>A0A0A8ZR03</accession>
<dbReference type="AlphaFoldDB" id="A0A0A8ZR03"/>
<reference evidence="1" key="1">
    <citation type="submission" date="2014-09" db="EMBL/GenBank/DDBJ databases">
        <authorList>
            <person name="Magalhaes I.L.F."/>
            <person name="Oliveira U."/>
            <person name="Santos F.R."/>
            <person name="Vidigal T.H.D.A."/>
            <person name="Brescovit A.D."/>
            <person name="Santos A.J."/>
        </authorList>
    </citation>
    <scope>NUCLEOTIDE SEQUENCE</scope>
    <source>
        <tissue evidence="1">Shoot tissue taken approximately 20 cm above the soil surface</tissue>
    </source>
</reference>
<dbReference type="EMBL" id="GBRH01260618">
    <property type="protein sequence ID" value="JAD37277.1"/>
    <property type="molecule type" value="Transcribed_RNA"/>
</dbReference>
<proteinExistence type="predicted"/>
<name>A0A0A8ZR03_ARUDO</name>
<organism evidence="1">
    <name type="scientific">Arundo donax</name>
    <name type="common">Giant reed</name>
    <name type="synonym">Donax arundinaceus</name>
    <dbReference type="NCBI Taxonomy" id="35708"/>
    <lineage>
        <taxon>Eukaryota</taxon>
        <taxon>Viridiplantae</taxon>
        <taxon>Streptophyta</taxon>
        <taxon>Embryophyta</taxon>
        <taxon>Tracheophyta</taxon>
        <taxon>Spermatophyta</taxon>
        <taxon>Magnoliopsida</taxon>
        <taxon>Liliopsida</taxon>
        <taxon>Poales</taxon>
        <taxon>Poaceae</taxon>
        <taxon>PACMAD clade</taxon>
        <taxon>Arundinoideae</taxon>
        <taxon>Arundineae</taxon>
        <taxon>Arundo</taxon>
    </lineage>
</organism>
<sequence>MSIPSGKHLLSAAFRSGSSL</sequence>